<name>A0A5B7GS05_PORTR</name>
<proteinExistence type="predicted"/>
<organism evidence="1 2">
    <name type="scientific">Portunus trituberculatus</name>
    <name type="common">Swimming crab</name>
    <name type="synonym">Neptunus trituberculatus</name>
    <dbReference type="NCBI Taxonomy" id="210409"/>
    <lineage>
        <taxon>Eukaryota</taxon>
        <taxon>Metazoa</taxon>
        <taxon>Ecdysozoa</taxon>
        <taxon>Arthropoda</taxon>
        <taxon>Crustacea</taxon>
        <taxon>Multicrustacea</taxon>
        <taxon>Malacostraca</taxon>
        <taxon>Eumalacostraca</taxon>
        <taxon>Eucarida</taxon>
        <taxon>Decapoda</taxon>
        <taxon>Pleocyemata</taxon>
        <taxon>Brachyura</taxon>
        <taxon>Eubrachyura</taxon>
        <taxon>Portunoidea</taxon>
        <taxon>Portunidae</taxon>
        <taxon>Portuninae</taxon>
        <taxon>Portunus</taxon>
    </lineage>
</organism>
<comment type="caution">
    <text evidence="1">The sequence shown here is derived from an EMBL/GenBank/DDBJ whole genome shotgun (WGS) entry which is preliminary data.</text>
</comment>
<evidence type="ECO:0000313" key="1">
    <source>
        <dbReference type="EMBL" id="MPC60383.1"/>
    </source>
</evidence>
<protein>
    <submittedName>
        <fullName evidence="1">Uncharacterized protein</fullName>
    </submittedName>
</protein>
<accession>A0A5B7GS05</accession>
<gene>
    <name evidence="1" type="ORF">E2C01_054427</name>
</gene>
<dbReference type="EMBL" id="VSRR010017460">
    <property type="protein sequence ID" value="MPC60383.1"/>
    <property type="molecule type" value="Genomic_DNA"/>
</dbReference>
<keyword evidence="2" id="KW-1185">Reference proteome</keyword>
<sequence>MHTAGRERPELCLQPCVWPFNYQIFSPLISFWC</sequence>
<evidence type="ECO:0000313" key="2">
    <source>
        <dbReference type="Proteomes" id="UP000324222"/>
    </source>
</evidence>
<dbReference type="Proteomes" id="UP000324222">
    <property type="component" value="Unassembled WGS sequence"/>
</dbReference>
<dbReference type="AlphaFoldDB" id="A0A5B7GS05"/>
<reference evidence="1 2" key="1">
    <citation type="submission" date="2019-05" db="EMBL/GenBank/DDBJ databases">
        <title>Another draft genome of Portunus trituberculatus and its Hox gene families provides insights of decapod evolution.</title>
        <authorList>
            <person name="Jeong J.-H."/>
            <person name="Song I."/>
            <person name="Kim S."/>
            <person name="Choi T."/>
            <person name="Kim D."/>
            <person name="Ryu S."/>
            <person name="Kim W."/>
        </authorList>
    </citation>
    <scope>NUCLEOTIDE SEQUENCE [LARGE SCALE GENOMIC DNA]</scope>
    <source>
        <tissue evidence="1">Muscle</tissue>
    </source>
</reference>